<organism evidence="2">
    <name type="scientific">Ajellomyces dermatitidis (strain ATCC 18188 / CBS 674.68)</name>
    <name type="common">Blastomyces dermatitidis</name>
    <dbReference type="NCBI Taxonomy" id="653446"/>
    <lineage>
        <taxon>Eukaryota</taxon>
        <taxon>Fungi</taxon>
        <taxon>Dikarya</taxon>
        <taxon>Ascomycota</taxon>
        <taxon>Pezizomycotina</taxon>
        <taxon>Eurotiomycetes</taxon>
        <taxon>Eurotiomycetidae</taxon>
        <taxon>Onygenales</taxon>
        <taxon>Ajellomycetaceae</taxon>
        <taxon>Blastomyces</taxon>
    </lineage>
</organism>
<evidence type="ECO:0000313" key="2">
    <source>
        <dbReference type="EMBL" id="EGE84798.2"/>
    </source>
</evidence>
<dbReference type="AlphaFoldDB" id="F2TNI5"/>
<dbReference type="EMBL" id="GG749477">
    <property type="protein sequence ID" value="EGE84798.2"/>
    <property type="molecule type" value="Genomic_DNA"/>
</dbReference>
<protein>
    <submittedName>
        <fullName evidence="2">Uncharacterized protein</fullName>
    </submittedName>
</protein>
<gene>
    <name evidence="2" type="ORF">BDDG_07743</name>
</gene>
<dbReference type="HOGENOM" id="CLU_1606562_0_0_1"/>
<evidence type="ECO:0000256" key="1">
    <source>
        <dbReference type="SAM" id="MobiDB-lite"/>
    </source>
</evidence>
<reference evidence="2" key="1">
    <citation type="submission" date="2010-03" db="EMBL/GenBank/DDBJ databases">
        <title>Annotation of Blastomyces dermatitidis strain ATCC 18188.</title>
        <authorList>
            <consortium name="The Broad Institute Genome Sequencing Platform"/>
            <consortium name="Broad Institute Genome Sequencing Center for Infectious Disease."/>
            <person name="Cuomo C."/>
            <person name="Klein B."/>
            <person name="Sullivan T."/>
            <person name="Heitman J."/>
            <person name="Young S."/>
            <person name="Zeng Q."/>
            <person name="Gargeya S."/>
            <person name="Alvarado L."/>
            <person name="Berlin A.M."/>
            <person name="Chapman S.B."/>
            <person name="Chen Z."/>
            <person name="Freedman E."/>
            <person name="Gellesch M."/>
            <person name="Goldberg J."/>
            <person name="Griggs A."/>
            <person name="Gujja S."/>
            <person name="Heilman E."/>
            <person name="Heiman D."/>
            <person name="Howarth C."/>
            <person name="Mehta T."/>
            <person name="Neiman D."/>
            <person name="Pearson M."/>
            <person name="Roberts A."/>
            <person name="Saif S."/>
            <person name="Shea T."/>
            <person name="Shenoy N."/>
            <person name="Sisk P."/>
            <person name="Stolte C."/>
            <person name="Sykes S."/>
            <person name="White J."/>
            <person name="Yandava C."/>
            <person name="Haas B."/>
            <person name="Nusbaum C."/>
            <person name="Birren B."/>
        </authorList>
    </citation>
    <scope>NUCLEOTIDE SEQUENCE [LARGE SCALE GENOMIC DNA]</scope>
    <source>
        <strain evidence="2">ATCC 18188</strain>
    </source>
</reference>
<accession>F2TNI5</accession>
<sequence>MEPLIFPANVKKMIKIFHRHIVVHNEQIVDEEMKPIIWIAQVGEFSCLSHYETLDQWDHGGVCPRIKLKLVEETNDGETEFDGSYCPLLPRAGPSGHTVGFTNNGGAKSSPTCAPGTRCGGRLCTGFFCSPMPTGVLPDRHDPKDPNASNRVPTTTGPGVPEPVGPYGRCG</sequence>
<feature type="region of interest" description="Disordered" evidence="1">
    <location>
        <begin position="137"/>
        <end position="171"/>
    </location>
</feature>
<dbReference type="Proteomes" id="UP000007802">
    <property type="component" value="Unassembled WGS sequence"/>
</dbReference>
<proteinExistence type="predicted"/>
<name>F2TNI5_AJEDA</name>